<evidence type="ECO:0000256" key="6">
    <source>
        <dbReference type="ARBA" id="ARBA00023170"/>
    </source>
</evidence>
<dbReference type="PANTHER" id="PTHR24243:SF233">
    <property type="entry name" value="THYROTROPIN-RELEASING HORMONE RECEPTOR"/>
    <property type="match status" value="1"/>
</dbReference>
<feature type="transmembrane region" description="Helical" evidence="8">
    <location>
        <begin position="20"/>
        <end position="43"/>
    </location>
</feature>
<dbReference type="EMBL" id="CAJNOE010000148">
    <property type="protein sequence ID" value="CAF0979767.1"/>
    <property type="molecule type" value="Genomic_DNA"/>
</dbReference>
<keyword evidence="2 8" id="KW-0812">Transmembrane</keyword>
<dbReference type="GO" id="GO:0004930">
    <property type="term" value="F:G protein-coupled receptor activity"/>
    <property type="evidence" value="ECO:0007669"/>
    <property type="project" value="UniProtKB-KW"/>
</dbReference>
<sequence length="326" mass="37648">MTMSSSSNLISTLDTIQNQIIRYVYPLWLVFGTIGCLFNLVVFSRPKLRTTSCCVYFFAASAIHLLTFGIGLGPVLYILNNPDPQIQILSFCKIRGYLFQLSIILSRWFVAFACIDRFASTSAKVQLRNFAKTRIAYRIIIIITIFWSLICIHRLIFYEIKGNLCGIISNTGAALYHTAYVIFAVGIFPSVTMIICAWLIRKNLIYQRSRRAQFSLTIIQRHSLNQQVLNILFMQIICYIVFTLPQMGNLIFSTISTTIPNRSDQHLAIEKFVLFIGEFMLYLFGVTSFYLYTLTSRTFRLEFIKFIRLVFVFHCKRQITPIIVLS</sequence>
<evidence type="ECO:0000256" key="5">
    <source>
        <dbReference type="ARBA" id="ARBA00023136"/>
    </source>
</evidence>
<evidence type="ECO:0000256" key="4">
    <source>
        <dbReference type="ARBA" id="ARBA00023040"/>
    </source>
</evidence>
<evidence type="ECO:0000256" key="1">
    <source>
        <dbReference type="ARBA" id="ARBA00004141"/>
    </source>
</evidence>
<feature type="transmembrane region" description="Helical" evidence="8">
    <location>
        <begin position="272"/>
        <end position="292"/>
    </location>
</feature>
<dbReference type="Proteomes" id="UP000663860">
    <property type="component" value="Unassembled WGS sequence"/>
</dbReference>
<dbReference type="InterPro" id="IPR017452">
    <property type="entry name" value="GPCR_Rhodpsn_7TM"/>
</dbReference>
<comment type="caution">
    <text evidence="10">The sequence shown here is derived from an EMBL/GenBank/DDBJ whole genome shotgun (WGS) entry which is preliminary data.</text>
</comment>
<evidence type="ECO:0000256" key="3">
    <source>
        <dbReference type="ARBA" id="ARBA00022989"/>
    </source>
</evidence>
<evidence type="ECO:0000256" key="7">
    <source>
        <dbReference type="ARBA" id="ARBA00023224"/>
    </source>
</evidence>
<feature type="transmembrane region" description="Helical" evidence="8">
    <location>
        <begin position="135"/>
        <end position="157"/>
    </location>
</feature>
<keyword evidence="3 8" id="KW-1133">Transmembrane helix</keyword>
<feature type="transmembrane region" description="Helical" evidence="8">
    <location>
        <begin position="177"/>
        <end position="200"/>
    </location>
</feature>
<feature type="transmembrane region" description="Helical" evidence="8">
    <location>
        <begin position="55"/>
        <end position="77"/>
    </location>
</feature>
<keyword evidence="4" id="KW-0297">G-protein coupled receptor</keyword>
<feature type="domain" description="G-protein coupled receptors family 1 profile" evidence="9">
    <location>
        <begin position="35"/>
        <end position="292"/>
    </location>
</feature>
<accession>A0A814F3M3</accession>
<keyword evidence="6" id="KW-0675">Receptor</keyword>
<feature type="transmembrane region" description="Helical" evidence="8">
    <location>
        <begin position="228"/>
        <end position="252"/>
    </location>
</feature>
<dbReference type="SUPFAM" id="SSF81321">
    <property type="entry name" value="Family A G protein-coupled receptor-like"/>
    <property type="match status" value="1"/>
</dbReference>
<feature type="transmembrane region" description="Helical" evidence="8">
    <location>
        <begin position="97"/>
        <end position="115"/>
    </location>
</feature>
<organism evidence="10 11">
    <name type="scientific">Adineta steineri</name>
    <dbReference type="NCBI Taxonomy" id="433720"/>
    <lineage>
        <taxon>Eukaryota</taxon>
        <taxon>Metazoa</taxon>
        <taxon>Spiralia</taxon>
        <taxon>Gnathifera</taxon>
        <taxon>Rotifera</taxon>
        <taxon>Eurotatoria</taxon>
        <taxon>Bdelloidea</taxon>
        <taxon>Adinetida</taxon>
        <taxon>Adinetidae</taxon>
        <taxon>Adineta</taxon>
    </lineage>
</organism>
<evidence type="ECO:0000259" key="9">
    <source>
        <dbReference type="PROSITE" id="PS50262"/>
    </source>
</evidence>
<gene>
    <name evidence="10" type="ORF">IZO911_LOCUS16507</name>
</gene>
<evidence type="ECO:0000313" key="11">
    <source>
        <dbReference type="Proteomes" id="UP000663860"/>
    </source>
</evidence>
<dbReference type="PROSITE" id="PS50262">
    <property type="entry name" value="G_PROTEIN_RECEP_F1_2"/>
    <property type="match status" value="1"/>
</dbReference>
<comment type="subcellular location">
    <subcellularLocation>
        <location evidence="1">Membrane</location>
        <topology evidence="1">Multi-pass membrane protein</topology>
    </subcellularLocation>
</comment>
<evidence type="ECO:0000256" key="8">
    <source>
        <dbReference type="SAM" id="Phobius"/>
    </source>
</evidence>
<reference evidence="10" key="1">
    <citation type="submission" date="2021-02" db="EMBL/GenBank/DDBJ databases">
        <authorList>
            <person name="Nowell W R."/>
        </authorList>
    </citation>
    <scope>NUCLEOTIDE SEQUENCE</scope>
</reference>
<proteinExistence type="predicted"/>
<name>A0A814F3M3_9BILA</name>
<protein>
    <recommendedName>
        <fullName evidence="9">G-protein coupled receptors family 1 profile domain-containing protein</fullName>
    </recommendedName>
</protein>
<evidence type="ECO:0000256" key="2">
    <source>
        <dbReference type="ARBA" id="ARBA00022692"/>
    </source>
</evidence>
<dbReference type="GO" id="GO:0005886">
    <property type="term" value="C:plasma membrane"/>
    <property type="evidence" value="ECO:0007669"/>
    <property type="project" value="TreeGrafter"/>
</dbReference>
<dbReference type="AlphaFoldDB" id="A0A814F3M3"/>
<evidence type="ECO:0000313" key="10">
    <source>
        <dbReference type="EMBL" id="CAF0979767.1"/>
    </source>
</evidence>
<dbReference type="PANTHER" id="PTHR24243">
    <property type="entry name" value="G-PROTEIN COUPLED RECEPTOR"/>
    <property type="match status" value="1"/>
</dbReference>
<dbReference type="Gene3D" id="1.20.1070.10">
    <property type="entry name" value="Rhodopsin 7-helix transmembrane proteins"/>
    <property type="match status" value="1"/>
</dbReference>
<keyword evidence="5 8" id="KW-0472">Membrane</keyword>
<keyword evidence="7" id="KW-0807">Transducer</keyword>